<dbReference type="EMBL" id="VJWX01000454">
    <property type="protein sequence ID" value="TVT28393.1"/>
    <property type="molecule type" value="Genomic_DNA"/>
</dbReference>
<feature type="transmembrane region" description="Helical" evidence="7">
    <location>
        <begin position="275"/>
        <end position="294"/>
    </location>
</feature>
<feature type="domain" description="Major facilitator superfamily (MFS) profile" evidence="8">
    <location>
        <begin position="22"/>
        <end position="458"/>
    </location>
</feature>
<dbReference type="PROSITE" id="PS00216">
    <property type="entry name" value="SUGAR_TRANSPORT_1"/>
    <property type="match status" value="1"/>
</dbReference>
<feature type="transmembrane region" description="Helical" evidence="7">
    <location>
        <begin position="88"/>
        <end position="111"/>
    </location>
</feature>
<keyword evidence="6 7" id="KW-0472">Membrane</keyword>
<feature type="transmembrane region" description="Helical" evidence="7">
    <location>
        <begin position="20"/>
        <end position="44"/>
    </location>
</feature>
<dbReference type="OrthoDB" id="7375466at2"/>
<evidence type="ECO:0000256" key="4">
    <source>
        <dbReference type="ARBA" id="ARBA00022692"/>
    </source>
</evidence>
<keyword evidence="5 7" id="KW-1133">Transmembrane helix</keyword>
<feature type="transmembrane region" description="Helical" evidence="7">
    <location>
        <begin position="233"/>
        <end position="254"/>
    </location>
</feature>
<dbReference type="PRINTS" id="PR01036">
    <property type="entry name" value="TCRTETB"/>
</dbReference>
<evidence type="ECO:0000256" key="6">
    <source>
        <dbReference type="ARBA" id="ARBA00023136"/>
    </source>
</evidence>
<evidence type="ECO:0000256" key="2">
    <source>
        <dbReference type="ARBA" id="ARBA00022448"/>
    </source>
</evidence>
<feature type="transmembrane region" description="Helical" evidence="7">
    <location>
        <begin position="208"/>
        <end position="227"/>
    </location>
</feature>
<dbReference type="InterPro" id="IPR020846">
    <property type="entry name" value="MFS_dom"/>
</dbReference>
<dbReference type="PROSITE" id="PS50850">
    <property type="entry name" value="MFS"/>
    <property type="match status" value="1"/>
</dbReference>
<reference evidence="9 10" key="1">
    <citation type="submission" date="2019-07" db="EMBL/GenBank/DDBJ databases">
        <authorList>
            <person name="Duangmal K."/>
            <person name="Teo W.F.A."/>
        </authorList>
    </citation>
    <scope>NUCLEOTIDE SEQUENCE [LARGE SCALE GENOMIC DNA]</scope>
    <source>
        <strain evidence="9 10">TBRC 6029</strain>
    </source>
</reference>
<evidence type="ECO:0000256" key="5">
    <source>
        <dbReference type="ARBA" id="ARBA00022989"/>
    </source>
</evidence>
<dbReference type="CDD" id="cd17321">
    <property type="entry name" value="MFS_MMR_MDR_like"/>
    <property type="match status" value="1"/>
</dbReference>
<feature type="transmembrane region" description="Helical" evidence="7">
    <location>
        <begin position="400"/>
        <end position="421"/>
    </location>
</feature>
<dbReference type="InterPro" id="IPR005829">
    <property type="entry name" value="Sugar_transporter_CS"/>
</dbReference>
<feature type="transmembrane region" description="Helical" evidence="7">
    <location>
        <begin position="117"/>
        <end position="135"/>
    </location>
</feature>
<dbReference type="Gene3D" id="1.20.1250.20">
    <property type="entry name" value="MFS general substrate transporter like domains"/>
    <property type="match status" value="2"/>
</dbReference>
<dbReference type="PANTHER" id="PTHR42718:SF46">
    <property type="entry name" value="BLR6921 PROTEIN"/>
    <property type="match status" value="1"/>
</dbReference>
<evidence type="ECO:0000256" key="3">
    <source>
        <dbReference type="ARBA" id="ARBA00022475"/>
    </source>
</evidence>
<comment type="caution">
    <text evidence="9">The sequence shown here is derived from an EMBL/GenBank/DDBJ whole genome shotgun (WGS) entry which is preliminary data.</text>
</comment>
<comment type="subcellular location">
    <subcellularLocation>
        <location evidence="1">Cell membrane</location>
        <topology evidence="1">Multi-pass membrane protein</topology>
    </subcellularLocation>
</comment>
<keyword evidence="4 7" id="KW-0812">Transmembrane</keyword>
<organism evidence="9 10">
    <name type="scientific">Amycolatopsis rhizosphaerae</name>
    <dbReference type="NCBI Taxonomy" id="2053003"/>
    <lineage>
        <taxon>Bacteria</taxon>
        <taxon>Bacillati</taxon>
        <taxon>Actinomycetota</taxon>
        <taxon>Actinomycetes</taxon>
        <taxon>Pseudonocardiales</taxon>
        <taxon>Pseudonocardiaceae</taxon>
        <taxon>Amycolatopsis</taxon>
    </lineage>
</organism>
<feature type="transmembrane region" description="Helical" evidence="7">
    <location>
        <begin position="337"/>
        <end position="356"/>
    </location>
</feature>
<feature type="transmembrane region" description="Helical" evidence="7">
    <location>
        <begin position="147"/>
        <end position="170"/>
    </location>
</feature>
<keyword evidence="3" id="KW-1003">Cell membrane</keyword>
<feature type="transmembrane region" description="Helical" evidence="7">
    <location>
        <begin position="176"/>
        <end position="196"/>
    </location>
</feature>
<dbReference type="GO" id="GO:0022857">
    <property type="term" value="F:transmembrane transporter activity"/>
    <property type="evidence" value="ECO:0007669"/>
    <property type="project" value="InterPro"/>
</dbReference>
<dbReference type="AlphaFoldDB" id="A0A558AVW5"/>
<evidence type="ECO:0000259" key="8">
    <source>
        <dbReference type="PROSITE" id="PS50850"/>
    </source>
</evidence>
<evidence type="ECO:0000256" key="7">
    <source>
        <dbReference type="SAM" id="Phobius"/>
    </source>
</evidence>
<reference evidence="9 10" key="2">
    <citation type="submission" date="2019-08" db="EMBL/GenBank/DDBJ databases">
        <title>Amycolatopsis acidicola sp. nov., isolated from peat swamp forest soil.</title>
        <authorList>
            <person name="Srisuk N."/>
        </authorList>
    </citation>
    <scope>NUCLEOTIDE SEQUENCE [LARGE SCALE GENOMIC DNA]</scope>
    <source>
        <strain evidence="9 10">TBRC 6029</strain>
    </source>
</reference>
<keyword evidence="2" id="KW-0813">Transport</keyword>
<dbReference type="SUPFAM" id="SSF103473">
    <property type="entry name" value="MFS general substrate transporter"/>
    <property type="match status" value="1"/>
</dbReference>
<dbReference type="InterPro" id="IPR036259">
    <property type="entry name" value="MFS_trans_sf"/>
</dbReference>
<evidence type="ECO:0000313" key="9">
    <source>
        <dbReference type="EMBL" id="TVT28393.1"/>
    </source>
</evidence>
<proteinExistence type="predicted"/>
<feature type="transmembrane region" description="Helical" evidence="7">
    <location>
        <begin position="56"/>
        <end position="76"/>
    </location>
</feature>
<dbReference type="PANTHER" id="PTHR42718">
    <property type="entry name" value="MAJOR FACILITATOR SUPERFAMILY MULTIDRUG TRANSPORTER MFSC"/>
    <property type="match status" value="1"/>
</dbReference>
<dbReference type="GO" id="GO:0005886">
    <property type="term" value="C:plasma membrane"/>
    <property type="evidence" value="ECO:0007669"/>
    <property type="project" value="UniProtKB-SubCell"/>
</dbReference>
<feature type="transmembrane region" description="Helical" evidence="7">
    <location>
        <begin position="427"/>
        <end position="449"/>
    </location>
</feature>
<evidence type="ECO:0000256" key="1">
    <source>
        <dbReference type="ARBA" id="ARBA00004651"/>
    </source>
</evidence>
<gene>
    <name evidence="9" type="ORF">FNH05_30405</name>
</gene>
<dbReference type="Proteomes" id="UP000320011">
    <property type="component" value="Unassembled WGS sequence"/>
</dbReference>
<dbReference type="Pfam" id="PF07690">
    <property type="entry name" value="MFS_1"/>
    <property type="match status" value="1"/>
</dbReference>
<name>A0A558AVW5_9PSEU</name>
<dbReference type="RefSeq" id="WP_144592290.1">
    <property type="nucleotide sequence ID" value="NZ_VJWX01000454.1"/>
</dbReference>
<keyword evidence="10" id="KW-1185">Reference proteome</keyword>
<feature type="transmembrane region" description="Helical" evidence="7">
    <location>
        <begin position="306"/>
        <end position="325"/>
    </location>
</feature>
<sequence length="458" mass="46020">MKLVERARPRAVREHRNAGWFAVATVCFGAFMGQLDASIVTLTFPALQHEFGAPLAAVQWVSLAYLLALVALLAPAGRVADAAGRKLMYGHGFGVFTIASVACGLAPGLGWLTGFRALQAVGAAMLQANSVALVVGSVPKEKARAALGVQAAAQALGLALGPALGGLLVSTLGWRWVFLVNLPVGIAGLVAGRYLLPRTRQRHPLGRFDGAGLLLLALASTAFLLALSGFSGLRLSLAATGALALVAVLAAAVFARHERRVADPLVDLTMLRPAAVSLGLLGALCGYLVLFGPLTLFPQVLGTHGFAGLVLTGLPAGFGLAAVFADRALPARLSTHHRTMLGAVLCVLSCSALAVAPHSPVLAGPLLFAVGIGLGVFIPANNSSIMAAIPARSSATGGGLVNMARGLGTAFGVALVTLALHGGGAEAGPAVALAVLALAGAVAGVTGFAGGGRRSEVA</sequence>
<feature type="transmembrane region" description="Helical" evidence="7">
    <location>
        <begin position="362"/>
        <end position="380"/>
    </location>
</feature>
<protein>
    <submittedName>
        <fullName evidence="9">MFS transporter</fullName>
    </submittedName>
</protein>
<evidence type="ECO:0000313" key="10">
    <source>
        <dbReference type="Proteomes" id="UP000320011"/>
    </source>
</evidence>
<accession>A0A558AVW5</accession>
<dbReference type="InterPro" id="IPR011701">
    <property type="entry name" value="MFS"/>
</dbReference>